<feature type="domain" description="TonB C-terminal" evidence="11">
    <location>
        <begin position="184"/>
        <end position="274"/>
    </location>
</feature>
<evidence type="ECO:0000313" key="12">
    <source>
        <dbReference type="EMBL" id="HIT39827.1"/>
    </source>
</evidence>
<dbReference type="PRINTS" id="PR01374">
    <property type="entry name" value="TONBPROTEIN"/>
</dbReference>
<sequence>MAKIDLTSKDWCELIFKDRNKEYGAYDMRLDTPKRHNLATLIVIVVVILVITLPMLIKFITPEKENKIVVNEVTTLAKLPEAEIKRNEELQPMMKPTTPPPPLKSTIKFTAPVIKKDEEVGEEDEIKSQDELAARGNVAISIADVKGNDEIDGQDIADFKDFVAPEVEEEEVYIIVEQMPGFPGGEEALLKYISDHIEYPTMAVERGIEGRVTVRFVVNKDGYVQDVTVIRGVHELLDKEAVRVIQSLPRWNPGKQNGVAVAVYYNVPVNFTLQ</sequence>
<evidence type="ECO:0000256" key="9">
    <source>
        <dbReference type="ARBA" id="ARBA00023136"/>
    </source>
</evidence>
<keyword evidence="7" id="KW-0653">Protein transport</keyword>
<dbReference type="InterPro" id="IPR037682">
    <property type="entry name" value="TonB_C"/>
</dbReference>
<evidence type="ECO:0000256" key="8">
    <source>
        <dbReference type="ARBA" id="ARBA00022989"/>
    </source>
</evidence>
<dbReference type="PANTHER" id="PTHR33446:SF2">
    <property type="entry name" value="PROTEIN TONB"/>
    <property type="match status" value="1"/>
</dbReference>
<dbReference type="SUPFAM" id="SSF74653">
    <property type="entry name" value="TolA/TonB C-terminal domain"/>
    <property type="match status" value="1"/>
</dbReference>
<evidence type="ECO:0000256" key="10">
    <source>
        <dbReference type="SAM" id="Phobius"/>
    </source>
</evidence>
<keyword evidence="4" id="KW-1003">Cell membrane</keyword>
<reference evidence="12" key="2">
    <citation type="journal article" date="2021" name="PeerJ">
        <title>Extensive microbial diversity within the chicken gut microbiome revealed by metagenomics and culture.</title>
        <authorList>
            <person name="Gilroy R."/>
            <person name="Ravi A."/>
            <person name="Getino M."/>
            <person name="Pursley I."/>
            <person name="Horton D.L."/>
            <person name="Alikhan N.F."/>
            <person name="Baker D."/>
            <person name="Gharbi K."/>
            <person name="Hall N."/>
            <person name="Watson M."/>
            <person name="Adriaenssens E.M."/>
            <person name="Foster-Nyarko E."/>
            <person name="Jarju S."/>
            <person name="Secka A."/>
            <person name="Antonio M."/>
            <person name="Oren A."/>
            <person name="Chaudhuri R.R."/>
            <person name="La Ragione R."/>
            <person name="Hildebrand F."/>
            <person name="Pallen M.J."/>
        </authorList>
    </citation>
    <scope>NUCLEOTIDE SEQUENCE</scope>
    <source>
        <strain evidence="12">21143</strain>
    </source>
</reference>
<organism evidence="12 13">
    <name type="scientific">Candidatus Caccoplasma intestinavium</name>
    <dbReference type="NCBI Taxonomy" id="2840716"/>
    <lineage>
        <taxon>Bacteria</taxon>
        <taxon>Pseudomonadati</taxon>
        <taxon>Bacteroidota</taxon>
        <taxon>Bacteroidia</taxon>
        <taxon>Bacteroidales</taxon>
        <taxon>Bacteroidaceae</taxon>
        <taxon>Bacteroidaceae incertae sedis</taxon>
        <taxon>Candidatus Caccoplasma</taxon>
    </lineage>
</organism>
<dbReference type="GO" id="GO:0031992">
    <property type="term" value="F:energy transducer activity"/>
    <property type="evidence" value="ECO:0007669"/>
    <property type="project" value="InterPro"/>
</dbReference>
<dbReference type="GO" id="GO:0098797">
    <property type="term" value="C:plasma membrane protein complex"/>
    <property type="evidence" value="ECO:0007669"/>
    <property type="project" value="TreeGrafter"/>
</dbReference>
<evidence type="ECO:0000256" key="2">
    <source>
        <dbReference type="ARBA" id="ARBA00006555"/>
    </source>
</evidence>
<evidence type="ECO:0000256" key="7">
    <source>
        <dbReference type="ARBA" id="ARBA00022927"/>
    </source>
</evidence>
<dbReference type="InterPro" id="IPR006260">
    <property type="entry name" value="TonB/TolA_C"/>
</dbReference>
<dbReference type="GO" id="GO:0030288">
    <property type="term" value="C:outer membrane-bounded periplasmic space"/>
    <property type="evidence" value="ECO:0007669"/>
    <property type="project" value="InterPro"/>
</dbReference>
<keyword evidence="6 10" id="KW-0812">Transmembrane</keyword>
<dbReference type="AlphaFoldDB" id="A0A9D1GEU4"/>
<comment type="subcellular location">
    <subcellularLocation>
        <location evidence="1">Cell inner membrane</location>
        <topology evidence="1">Single-pass membrane protein</topology>
        <orientation evidence="1">Periplasmic side</orientation>
    </subcellularLocation>
</comment>
<keyword evidence="3" id="KW-0813">Transport</keyword>
<feature type="transmembrane region" description="Helical" evidence="10">
    <location>
        <begin position="38"/>
        <end position="57"/>
    </location>
</feature>
<evidence type="ECO:0000256" key="1">
    <source>
        <dbReference type="ARBA" id="ARBA00004383"/>
    </source>
</evidence>
<dbReference type="Pfam" id="PF03544">
    <property type="entry name" value="TonB_C"/>
    <property type="match status" value="1"/>
</dbReference>
<dbReference type="GO" id="GO:0015891">
    <property type="term" value="P:siderophore transport"/>
    <property type="evidence" value="ECO:0007669"/>
    <property type="project" value="InterPro"/>
</dbReference>
<evidence type="ECO:0000256" key="3">
    <source>
        <dbReference type="ARBA" id="ARBA00022448"/>
    </source>
</evidence>
<evidence type="ECO:0000313" key="13">
    <source>
        <dbReference type="Proteomes" id="UP000886722"/>
    </source>
</evidence>
<keyword evidence="5" id="KW-0997">Cell inner membrane</keyword>
<dbReference type="PANTHER" id="PTHR33446">
    <property type="entry name" value="PROTEIN TONB-RELATED"/>
    <property type="match status" value="1"/>
</dbReference>
<dbReference type="InterPro" id="IPR051045">
    <property type="entry name" value="TonB-dependent_transducer"/>
</dbReference>
<evidence type="ECO:0000256" key="6">
    <source>
        <dbReference type="ARBA" id="ARBA00022692"/>
    </source>
</evidence>
<name>A0A9D1GEU4_9BACT</name>
<reference evidence="12" key="1">
    <citation type="submission" date="2020-10" db="EMBL/GenBank/DDBJ databases">
        <authorList>
            <person name="Gilroy R."/>
        </authorList>
    </citation>
    <scope>NUCLEOTIDE SEQUENCE</scope>
    <source>
        <strain evidence="12">21143</strain>
    </source>
</reference>
<dbReference type="FunFam" id="3.30.1150.10:FF:000002">
    <property type="entry name" value="Energy transducer TonB"/>
    <property type="match status" value="1"/>
</dbReference>
<dbReference type="NCBIfam" id="TIGR01352">
    <property type="entry name" value="tonB_Cterm"/>
    <property type="match status" value="1"/>
</dbReference>
<accession>A0A9D1GEU4</accession>
<comment type="caution">
    <text evidence="12">The sequence shown here is derived from an EMBL/GenBank/DDBJ whole genome shotgun (WGS) entry which is preliminary data.</text>
</comment>
<evidence type="ECO:0000256" key="4">
    <source>
        <dbReference type="ARBA" id="ARBA00022475"/>
    </source>
</evidence>
<gene>
    <name evidence="12" type="ORF">IAD06_07295</name>
</gene>
<proteinExistence type="inferred from homology"/>
<keyword evidence="9 10" id="KW-0472">Membrane</keyword>
<keyword evidence="8 10" id="KW-1133">Transmembrane helix</keyword>
<evidence type="ECO:0000256" key="5">
    <source>
        <dbReference type="ARBA" id="ARBA00022519"/>
    </source>
</evidence>
<comment type="similarity">
    <text evidence="2">Belongs to the TonB family.</text>
</comment>
<dbReference type="GO" id="GO:0015031">
    <property type="term" value="P:protein transport"/>
    <property type="evidence" value="ECO:0007669"/>
    <property type="project" value="UniProtKB-KW"/>
</dbReference>
<protein>
    <submittedName>
        <fullName evidence="12">Energy transducer TonB</fullName>
    </submittedName>
</protein>
<dbReference type="GO" id="GO:0055085">
    <property type="term" value="P:transmembrane transport"/>
    <property type="evidence" value="ECO:0007669"/>
    <property type="project" value="InterPro"/>
</dbReference>
<dbReference type="EMBL" id="DVKT01000055">
    <property type="protein sequence ID" value="HIT39827.1"/>
    <property type="molecule type" value="Genomic_DNA"/>
</dbReference>
<dbReference type="Gene3D" id="3.30.1150.10">
    <property type="match status" value="1"/>
</dbReference>
<dbReference type="PROSITE" id="PS52015">
    <property type="entry name" value="TONB_CTD"/>
    <property type="match status" value="1"/>
</dbReference>
<dbReference type="Proteomes" id="UP000886722">
    <property type="component" value="Unassembled WGS sequence"/>
</dbReference>
<evidence type="ECO:0000259" key="11">
    <source>
        <dbReference type="PROSITE" id="PS52015"/>
    </source>
</evidence>
<dbReference type="InterPro" id="IPR003538">
    <property type="entry name" value="TonB"/>
</dbReference>